<proteinExistence type="predicted"/>
<dbReference type="Proteomes" id="UP000824120">
    <property type="component" value="Chromosome 11"/>
</dbReference>
<dbReference type="AlphaFoldDB" id="A0A9J5WKE7"/>
<evidence type="ECO:0000313" key="2">
    <source>
        <dbReference type="Proteomes" id="UP000824120"/>
    </source>
</evidence>
<organism evidence="1 2">
    <name type="scientific">Solanum commersonii</name>
    <name type="common">Commerson's wild potato</name>
    <name type="synonym">Commerson's nightshade</name>
    <dbReference type="NCBI Taxonomy" id="4109"/>
    <lineage>
        <taxon>Eukaryota</taxon>
        <taxon>Viridiplantae</taxon>
        <taxon>Streptophyta</taxon>
        <taxon>Embryophyta</taxon>
        <taxon>Tracheophyta</taxon>
        <taxon>Spermatophyta</taxon>
        <taxon>Magnoliopsida</taxon>
        <taxon>eudicotyledons</taxon>
        <taxon>Gunneridae</taxon>
        <taxon>Pentapetalae</taxon>
        <taxon>asterids</taxon>
        <taxon>lamiids</taxon>
        <taxon>Solanales</taxon>
        <taxon>Solanaceae</taxon>
        <taxon>Solanoideae</taxon>
        <taxon>Solaneae</taxon>
        <taxon>Solanum</taxon>
    </lineage>
</organism>
<sequence>MVYFSNRDQSAPYLKRPQKISTKITLEIRITKRSMDYSRQKLVKWVVYQLRGLFHLENGLKFGSPKDPWTIAHENQQNDWLISFGDHFTLKMGRFSYRDQLTQ</sequence>
<evidence type="ECO:0000313" key="1">
    <source>
        <dbReference type="EMBL" id="KAG5576355.1"/>
    </source>
</evidence>
<protein>
    <submittedName>
        <fullName evidence="1">Uncharacterized protein</fullName>
    </submittedName>
</protein>
<reference evidence="1 2" key="1">
    <citation type="submission" date="2020-09" db="EMBL/GenBank/DDBJ databases">
        <title>De no assembly of potato wild relative species, Solanum commersonii.</title>
        <authorList>
            <person name="Cho K."/>
        </authorList>
    </citation>
    <scope>NUCLEOTIDE SEQUENCE [LARGE SCALE GENOMIC DNA]</scope>
    <source>
        <strain evidence="1">LZ3.2</strain>
        <tissue evidence="1">Leaf</tissue>
    </source>
</reference>
<keyword evidence="2" id="KW-1185">Reference proteome</keyword>
<accession>A0A9J5WKE7</accession>
<gene>
    <name evidence="1" type="ORF">H5410_056489</name>
</gene>
<dbReference type="EMBL" id="JACXVP010000011">
    <property type="protein sequence ID" value="KAG5576355.1"/>
    <property type="molecule type" value="Genomic_DNA"/>
</dbReference>
<comment type="caution">
    <text evidence="1">The sequence shown here is derived from an EMBL/GenBank/DDBJ whole genome shotgun (WGS) entry which is preliminary data.</text>
</comment>
<name>A0A9J5WKE7_SOLCO</name>